<gene>
    <name evidence="2" type="ORF">STRTUCAR8_08050</name>
</gene>
<organism evidence="2 3">
    <name type="scientific">Streptomyces turgidiscabies (strain Car8)</name>
    <dbReference type="NCBI Taxonomy" id="698760"/>
    <lineage>
        <taxon>Bacteria</taxon>
        <taxon>Bacillati</taxon>
        <taxon>Actinomycetota</taxon>
        <taxon>Actinomycetes</taxon>
        <taxon>Kitasatosporales</taxon>
        <taxon>Streptomycetaceae</taxon>
        <taxon>Streptomyces</taxon>
    </lineage>
</organism>
<comment type="caution">
    <text evidence="2">The sequence shown here is derived from an EMBL/GenBank/DDBJ whole genome shotgun (WGS) entry which is preliminary data.</text>
</comment>
<feature type="non-terminal residue" evidence="2">
    <location>
        <position position="106"/>
    </location>
</feature>
<dbReference type="AlphaFoldDB" id="L7F6C5"/>
<keyword evidence="3" id="KW-1185">Reference proteome</keyword>
<name>L7F6C5_STRT8</name>
<reference evidence="2 3" key="1">
    <citation type="journal article" date="2011" name="Plasmid">
        <title>Streptomyces turgidiscabies Car8 contains a modular pathogenicity island that shares virulence genes with other actinobacterial plant pathogens.</title>
        <authorList>
            <person name="Huguet-Tapia J.C."/>
            <person name="Badger J.H."/>
            <person name="Loria R."/>
            <person name="Pettis G.S."/>
        </authorList>
    </citation>
    <scope>NUCLEOTIDE SEQUENCE [LARGE SCALE GENOMIC DNA]</scope>
    <source>
        <strain evidence="2 3">Car8</strain>
    </source>
</reference>
<dbReference type="Proteomes" id="UP000010931">
    <property type="component" value="Unassembled WGS sequence"/>
</dbReference>
<feature type="compositionally biased region" description="Basic and acidic residues" evidence="1">
    <location>
        <begin position="61"/>
        <end position="89"/>
    </location>
</feature>
<protein>
    <submittedName>
        <fullName evidence="2">Uncharacterized protein</fullName>
    </submittedName>
</protein>
<evidence type="ECO:0000313" key="3">
    <source>
        <dbReference type="Proteomes" id="UP000010931"/>
    </source>
</evidence>
<feature type="region of interest" description="Disordered" evidence="1">
    <location>
        <begin position="25"/>
        <end position="106"/>
    </location>
</feature>
<sequence>MCFEPREHHVEGVGQFTELVLAARQPDAVGERSVRGHAGGIRDAGQRGEHAACEDPPSQETENKQERQYRGSPRSEDVQKGGADGKDTVRGSVIGVDEHRPVGNVT</sequence>
<dbReference type="EMBL" id="AEJB01000335">
    <property type="protein sequence ID" value="ELP66664.1"/>
    <property type="molecule type" value="Genomic_DNA"/>
</dbReference>
<feature type="compositionally biased region" description="Basic and acidic residues" evidence="1">
    <location>
        <begin position="44"/>
        <end position="53"/>
    </location>
</feature>
<accession>L7F6C5</accession>
<evidence type="ECO:0000256" key="1">
    <source>
        <dbReference type="SAM" id="MobiDB-lite"/>
    </source>
</evidence>
<evidence type="ECO:0000313" key="2">
    <source>
        <dbReference type="EMBL" id="ELP66664.1"/>
    </source>
</evidence>
<feature type="compositionally biased region" description="Basic and acidic residues" evidence="1">
    <location>
        <begin position="96"/>
        <end position="106"/>
    </location>
</feature>
<proteinExistence type="predicted"/>